<feature type="non-terminal residue" evidence="2">
    <location>
        <position position="69"/>
    </location>
</feature>
<evidence type="ECO:0000313" key="3">
    <source>
        <dbReference type="Proteomes" id="UP001234811"/>
    </source>
</evidence>
<dbReference type="Pfam" id="PF22807">
    <property type="entry name" value="TrAA12"/>
    <property type="match status" value="1"/>
</dbReference>
<evidence type="ECO:0000313" key="2">
    <source>
        <dbReference type="EMBL" id="MDQ9557283.1"/>
    </source>
</evidence>
<dbReference type="EMBL" id="JAVIPQ010000299">
    <property type="protein sequence ID" value="MDQ9557283.1"/>
    <property type="molecule type" value="Genomic_DNA"/>
</dbReference>
<accession>A0ABD5BM89</accession>
<dbReference type="AlphaFoldDB" id="A0ABD5BM89"/>
<dbReference type="Proteomes" id="UP001234811">
    <property type="component" value="Unassembled WGS sequence"/>
</dbReference>
<evidence type="ECO:0000259" key="1">
    <source>
        <dbReference type="Pfam" id="PF22807"/>
    </source>
</evidence>
<feature type="non-terminal residue" evidence="2">
    <location>
        <position position="1"/>
    </location>
</feature>
<comment type="caution">
    <text evidence="2">The sequence shown here is derived from an EMBL/GenBank/DDBJ whole genome shotgun (WGS) entry which is preliminary data.</text>
</comment>
<gene>
    <name evidence="2" type="ORF">RF091_17410</name>
</gene>
<proteinExistence type="predicted"/>
<dbReference type="InterPro" id="IPR011042">
    <property type="entry name" value="6-blade_b-propeller_TolB-like"/>
</dbReference>
<organism evidence="2 3">
    <name type="scientific">Serratia marcescens</name>
    <dbReference type="NCBI Taxonomy" id="615"/>
    <lineage>
        <taxon>Bacteria</taxon>
        <taxon>Pseudomonadati</taxon>
        <taxon>Pseudomonadota</taxon>
        <taxon>Gammaproteobacteria</taxon>
        <taxon>Enterobacterales</taxon>
        <taxon>Yersiniaceae</taxon>
        <taxon>Serratia</taxon>
    </lineage>
</organism>
<feature type="domain" description="Pyrroloquinoline quinone-dependent pyranose dehydrogenase beta-propeller" evidence="1">
    <location>
        <begin position="10"/>
        <end position="67"/>
    </location>
</feature>
<dbReference type="InterPro" id="IPR054539">
    <property type="entry name" value="Beta-prop_PDH"/>
</dbReference>
<dbReference type="Gene3D" id="2.120.10.30">
    <property type="entry name" value="TolB, C-terminal domain"/>
    <property type="match status" value="1"/>
</dbReference>
<protein>
    <submittedName>
        <fullName evidence="2">Sorbosone dehydrogenase family protein</fullName>
    </submittedName>
</protein>
<reference evidence="2 3" key="1">
    <citation type="submission" date="2023-07" db="EMBL/GenBank/DDBJ databases">
        <title>Pathogens genome sequencing project 196.</title>
        <authorList>
            <person name="Cao X."/>
        </authorList>
    </citation>
    <scope>NUCLEOTIDE SEQUENCE [LARGE SCALE GENOMIC DNA]</scope>
    <source>
        <strain evidence="2 3">SM41</strain>
    </source>
</reference>
<name>A0ABD5BM89_SERMA</name>
<sequence length="69" mass="7537">QPARPDRVAKAIKPDYALSSHVAPLGLLFYTANALPAEYRGGAFVSEHGSWDRSPLNGYRVSYVAFEQG</sequence>